<dbReference type="EMBL" id="PXOT01000024">
    <property type="protein sequence ID" value="PSG89122.1"/>
    <property type="molecule type" value="Genomic_DNA"/>
</dbReference>
<comment type="caution">
    <text evidence="1">The sequence shown here is derived from an EMBL/GenBank/DDBJ whole genome shotgun (WGS) entry which is preliminary data.</text>
</comment>
<reference evidence="1 2" key="1">
    <citation type="submission" date="2018-03" db="EMBL/GenBank/DDBJ databases">
        <title>Mesoflavibacter sp. HG37 and Mesoflavibacter sp. HG96 sp.nov., two marine bacteria isolated from seawater of Western Pacific Ocean.</title>
        <authorList>
            <person name="Cheng H."/>
            <person name="Wu Y.-H."/>
            <person name="Guo L.-L."/>
            <person name="Xu X.-W."/>
        </authorList>
    </citation>
    <scope>NUCLEOTIDE SEQUENCE [LARGE SCALE GENOMIC DNA]</scope>
    <source>
        <strain evidence="1 2">KCTC 42117</strain>
    </source>
</reference>
<proteinExistence type="predicted"/>
<dbReference type="AlphaFoldDB" id="A0A2T1NAG6"/>
<name>A0A2T1NAG6_9FLAO</name>
<accession>A0A2T1NAG6</accession>
<keyword evidence="2" id="KW-1185">Reference proteome</keyword>
<gene>
    <name evidence="1" type="ORF">C7H61_09190</name>
</gene>
<dbReference type="RefSeq" id="WP_106679097.1">
    <property type="nucleotide sequence ID" value="NZ_JACHWV010000003.1"/>
</dbReference>
<evidence type="ECO:0000313" key="1">
    <source>
        <dbReference type="EMBL" id="PSG89122.1"/>
    </source>
</evidence>
<dbReference type="Proteomes" id="UP000238430">
    <property type="component" value="Unassembled WGS sequence"/>
</dbReference>
<organism evidence="1 2">
    <name type="scientific">Mesoflavibacter zeaxanthinifaciens subsp. sabulilitoris</name>
    <dbReference type="NCBI Taxonomy" id="1520893"/>
    <lineage>
        <taxon>Bacteria</taxon>
        <taxon>Pseudomonadati</taxon>
        <taxon>Bacteroidota</taxon>
        <taxon>Flavobacteriia</taxon>
        <taxon>Flavobacteriales</taxon>
        <taxon>Flavobacteriaceae</taxon>
        <taxon>Mesoflavibacter</taxon>
    </lineage>
</organism>
<sequence>MGEKVDITVTLKLRPATYYDLVDNANKYRFGTMYFLRSGVTGQFDPQPYYITQDTDKIELNRYFKNNQLFVAMRHFDDTEVTITPIEQQQHA</sequence>
<protein>
    <submittedName>
        <fullName evidence="1">Uncharacterized protein</fullName>
    </submittedName>
</protein>
<evidence type="ECO:0000313" key="2">
    <source>
        <dbReference type="Proteomes" id="UP000238430"/>
    </source>
</evidence>